<keyword evidence="4 13" id="KW-0963">Cytoplasm</keyword>
<dbReference type="InterPro" id="IPR014729">
    <property type="entry name" value="Rossmann-like_a/b/a_fold"/>
</dbReference>
<keyword evidence="6 13" id="KW-0479">Metal-binding</keyword>
<feature type="domain" description="Cysteinyl-tRNA synthetase class Ia DALR" evidence="14">
    <location>
        <begin position="354"/>
        <end position="417"/>
    </location>
</feature>
<evidence type="ECO:0000256" key="8">
    <source>
        <dbReference type="ARBA" id="ARBA00022833"/>
    </source>
</evidence>
<evidence type="ECO:0000256" key="13">
    <source>
        <dbReference type="HAMAP-Rule" id="MF_00041"/>
    </source>
</evidence>
<proteinExistence type="inferred from homology"/>
<keyword evidence="11 13" id="KW-0030">Aminoacyl-tRNA synthetase</keyword>
<feature type="short sequence motif" description="'KMSKS' region" evidence="13">
    <location>
        <begin position="265"/>
        <end position="269"/>
    </location>
</feature>
<dbReference type="HAMAP" id="MF_00041">
    <property type="entry name" value="Cys_tRNA_synth"/>
    <property type="match status" value="1"/>
</dbReference>
<dbReference type="Pfam" id="PF23493">
    <property type="entry name" value="CysS_C"/>
    <property type="match status" value="1"/>
</dbReference>
<comment type="subcellular location">
    <subcellularLocation>
        <location evidence="1 13">Cytoplasm</location>
    </subcellularLocation>
</comment>
<dbReference type="InterPro" id="IPR009080">
    <property type="entry name" value="tRNAsynth_Ia_anticodon-bd"/>
</dbReference>
<reference evidence="15" key="2">
    <citation type="journal article" date="2021" name="PeerJ">
        <title>Extensive microbial diversity within the chicken gut microbiome revealed by metagenomics and culture.</title>
        <authorList>
            <person name="Gilroy R."/>
            <person name="Ravi A."/>
            <person name="Getino M."/>
            <person name="Pursley I."/>
            <person name="Horton D.L."/>
            <person name="Alikhan N.F."/>
            <person name="Baker D."/>
            <person name="Gharbi K."/>
            <person name="Hall N."/>
            <person name="Watson M."/>
            <person name="Adriaenssens E.M."/>
            <person name="Foster-Nyarko E."/>
            <person name="Jarju S."/>
            <person name="Secka A."/>
            <person name="Antonio M."/>
            <person name="Oren A."/>
            <person name="Chaudhuri R.R."/>
            <person name="La Ragione R."/>
            <person name="Hildebrand F."/>
            <person name="Pallen M.J."/>
        </authorList>
    </citation>
    <scope>NUCLEOTIDE SEQUENCE</scope>
    <source>
        <strain evidence="15">ChiSjej6B24-2974</strain>
    </source>
</reference>
<keyword evidence="8 13" id="KW-0862">Zinc</keyword>
<dbReference type="GO" id="GO:0004817">
    <property type="term" value="F:cysteine-tRNA ligase activity"/>
    <property type="evidence" value="ECO:0007669"/>
    <property type="project" value="UniProtKB-UniRule"/>
</dbReference>
<dbReference type="EC" id="6.1.1.16" evidence="13"/>
<dbReference type="InterPro" id="IPR056411">
    <property type="entry name" value="CysS_C"/>
</dbReference>
<dbReference type="InterPro" id="IPR015803">
    <property type="entry name" value="Cys-tRNA-ligase"/>
</dbReference>
<dbReference type="Gene3D" id="3.40.50.620">
    <property type="entry name" value="HUPs"/>
    <property type="match status" value="1"/>
</dbReference>
<dbReference type="PANTHER" id="PTHR10890">
    <property type="entry name" value="CYSTEINYL-TRNA SYNTHETASE"/>
    <property type="match status" value="1"/>
</dbReference>
<dbReference type="Gene3D" id="1.20.120.1910">
    <property type="entry name" value="Cysteine-tRNA ligase, C-terminal anti-codon recognition domain"/>
    <property type="match status" value="1"/>
</dbReference>
<accession>A0A9D1CXH8</accession>
<dbReference type="Pfam" id="PF09190">
    <property type="entry name" value="DALR_2"/>
    <property type="match status" value="1"/>
</dbReference>
<evidence type="ECO:0000256" key="11">
    <source>
        <dbReference type="ARBA" id="ARBA00023146"/>
    </source>
</evidence>
<dbReference type="NCBIfam" id="TIGR00435">
    <property type="entry name" value="cysS"/>
    <property type="match status" value="1"/>
</dbReference>
<dbReference type="InterPro" id="IPR024909">
    <property type="entry name" value="Cys-tRNA/MSH_ligase"/>
</dbReference>
<evidence type="ECO:0000256" key="7">
    <source>
        <dbReference type="ARBA" id="ARBA00022741"/>
    </source>
</evidence>
<dbReference type="GO" id="GO:0005524">
    <property type="term" value="F:ATP binding"/>
    <property type="evidence" value="ECO:0007669"/>
    <property type="project" value="UniProtKB-UniRule"/>
</dbReference>
<evidence type="ECO:0000256" key="5">
    <source>
        <dbReference type="ARBA" id="ARBA00022598"/>
    </source>
</evidence>
<dbReference type="SUPFAM" id="SSF52374">
    <property type="entry name" value="Nucleotidylyl transferase"/>
    <property type="match status" value="1"/>
</dbReference>
<evidence type="ECO:0000256" key="3">
    <source>
        <dbReference type="ARBA" id="ARBA00011245"/>
    </source>
</evidence>
<evidence type="ECO:0000256" key="1">
    <source>
        <dbReference type="ARBA" id="ARBA00004496"/>
    </source>
</evidence>
<keyword evidence="7 13" id="KW-0547">Nucleotide-binding</keyword>
<evidence type="ECO:0000256" key="10">
    <source>
        <dbReference type="ARBA" id="ARBA00022917"/>
    </source>
</evidence>
<comment type="caution">
    <text evidence="15">The sequence shown here is derived from an EMBL/GenBank/DDBJ whole genome shotgun (WGS) entry which is preliminary data.</text>
</comment>
<dbReference type="CDD" id="cd00672">
    <property type="entry name" value="CysRS_core"/>
    <property type="match status" value="1"/>
</dbReference>
<sequence length="465" mass="52524">MQIFNTMTRKKEEFVPVHEGKVGIYACGPTVYNYFHIGNARPFIIFDTLRRFLTHMGYEVKFVQNFTDIDDKMIRRANEEHTTVDAIAEKYIAEYFKDAESLGVMKADVHPRATKHIGEIIALIKKLENKGLAYEVNGDVYFDTQAYRSSYGKLSGQNLDDLESGARVEVGDLKRHPMDFALWKAQKPGEPAWKSPWGMGRPGWHIECSAMSMKYLGETFDIHCGGVDLIFPHHENEIAQSEGATGKPFAKYWMHNGHINVDNKKMSKSAGNFFTVRDITAEYDPEAVRLFMLSAHYRSPINFSRDLIIQASSSLERLYTARNTALFNREHAPQRPLNEVETAFVERCKKAVEAFDAAMSDDLNTADALAAIFEHVRDMNTTLTADSAVEAIDAGLNALKTMTDVLGILRKDYDATPADVKELVEKRTAAKKARDFAEADRLRDEVLKMGYVIEDTPKGPKVKKA</sequence>
<gene>
    <name evidence="13" type="primary">cysS</name>
    <name evidence="15" type="ORF">IAA52_13790</name>
</gene>
<protein>
    <recommendedName>
        <fullName evidence="13">Cysteine--tRNA ligase</fullName>
        <ecNumber evidence="13">6.1.1.16</ecNumber>
    </recommendedName>
    <alternativeName>
        <fullName evidence="13">Cysteinyl-tRNA synthetase</fullName>
        <shortName evidence="13">CysRS</shortName>
    </alternativeName>
</protein>
<feature type="binding site" evidence="13">
    <location>
        <position position="237"/>
    </location>
    <ligand>
        <name>Zn(2+)</name>
        <dbReference type="ChEBI" id="CHEBI:29105"/>
    </ligand>
</feature>
<name>A0A9D1CXH8_9FIRM</name>
<feature type="binding site" evidence="13">
    <location>
        <position position="233"/>
    </location>
    <ligand>
        <name>Zn(2+)</name>
        <dbReference type="ChEBI" id="CHEBI:29105"/>
    </ligand>
</feature>
<evidence type="ECO:0000256" key="9">
    <source>
        <dbReference type="ARBA" id="ARBA00022840"/>
    </source>
</evidence>
<feature type="binding site" evidence="13">
    <location>
        <position position="208"/>
    </location>
    <ligand>
        <name>Zn(2+)</name>
        <dbReference type="ChEBI" id="CHEBI:29105"/>
    </ligand>
</feature>
<evidence type="ECO:0000256" key="12">
    <source>
        <dbReference type="ARBA" id="ARBA00047398"/>
    </source>
</evidence>
<dbReference type="InterPro" id="IPR015273">
    <property type="entry name" value="Cys-tRNA-synt_Ia_DALR"/>
</dbReference>
<dbReference type="InterPro" id="IPR032678">
    <property type="entry name" value="tRNA-synt_1_cat_dom"/>
</dbReference>
<keyword evidence="9 13" id="KW-0067">ATP-binding</keyword>
<keyword evidence="10 13" id="KW-0648">Protein biosynthesis</keyword>
<evidence type="ECO:0000256" key="4">
    <source>
        <dbReference type="ARBA" id="ARBA00022490"/>
    </source>
</evidence>
<dbReference type="GO" id="GO:0008270">
    <property type="term" value="F:zinc ion binding"/>
    <property type="evidence" value="ECO:0007669"/>
    <property type="project" value="UniProtKB-UniRule"/>
</dbReference>
<dbReference type="AlphaFoldDB" id="A0A9D1CXH8"/>
<keyword evidence="5 13" id="KW-0436">Ligase</keyword>
<comment type="subunit">
    <text evidence="3 13">Monomer.</text>
</comment>
<dbReference type="Pfam" id="PF01406">
    <property type="entry name" value="tRNA-synt_1e"/>
    <property type="match status" value="1"/>
</dbReference>
<evidence type="ECO:0000256" key="2">
    <source>
        <dbReference type="ARBA" id="ARBA00005594"/>
    </source>
</evidence>
<comment type="catalytic activity">
    <reaction evidence="12 13">
        <text>tRNA(Cys) + L-cysteine + ATP = L-cysteinyl-tRNA(Cys) + AMP + diphosphate</text>
        <dbReference type="Rhea" id="RHEA:17773"/>
        <dbReference type="Rhea" id="RHEA-COMP:9661"/>
        <dbReference type="Rhea" id="RHEA-COMP:9679"/>
        <dbReference type="ChEBI" id="CHEBI:30616"/>
        <dbReference type="ChEBI" id="CHEBI:33019"/>
        <dbReference type="ChEBI" id="CHEBI:35235"/>
        <dbReference type="ChEBI" id="CHEBI:78442"/>
        <dbReference type="ChEBI" id="CHEBI:78517"/>
        <dbReference type="ChEBI" id="CHEBI:456215"/>
        <dbReference type="EC" id="6.1.1.16"/>
    </reaction>
</comment>
<feature type="short sequence motif" description="'HIGH' region" evidence="13">
    <location>
        <begin position="29"/>
        <end position="39"/>
    </location>
</feature>
<reference evidence="15" key="1">
    <citation type="submission" date="2020-10" db="EMBL/GenBank/DDBJ databases">
        <authorList>
            <person name="Gilroy R."/>
        </authorList>
    </citation>
    <scope>NUCLEOTIDE SEQUENCE</scope>
    <source>
        <strain evidence="15">ChiSjej6B24-2974</strain>
    </source>
</reference>
<comment type="cofactor">
    <cofactor evidence="13">
        <name>Zn(2+)</name>
        <dbReference type="ChEBI" id="CHEBI:29105"/>
    </cofactor>
    <text evidence="13">Binds 1 zinc ion per subunit.</text>
</comment>
<evidence type="ECO:0000256" key="6">
    <source>
        <dbReference type="ARBA" id="ARBA00022723"/>
    </source>
</evidence>
<evidence type="ECO:0000313" key="16">
    <source>
        <dbReference type="Proteomes" id="UP000824260"/>
    </source>
</evidence>
<comment type="similarity">
    <text evidence="2 13">Belongs to the class-I aminoacyl-tRNA synthetase family.</text>
</comment>
<dbReference type="FunFam" id="3.40.50.620:FF:000009">
    <property type="entry name" value="Cysteine--tRNA ligase"/>
    <property type="match status" value="1"/>
</dbReference>
<organism evidence="15 16">
    <name type="scientific">Candidatus Pullichristensenella stercorigallinarum</name>
    <dbReference type="NCBI Taxonomy" id="2840909"/>
    <lineage>
        <taxon>Bacteria</taxon>
        <taxon>Bacillati</taxon>
        <taxon>Bacillota</taxon>
        <taxon>Clostridia</taxon>
        <taxon>Candidatus Pullichristensenella</taxon>
    </lineage>
</organism>
<feature type="binding site" evidence="13">
    <location>
        <position position="27"/>
    </location>
    <ligand>
        <name>Zn(2+)</name>
        <dbReference type="ChEBI" id="CHEBI:29105"/>
    </ligand>
</feature>
<dbReference type="SMART" id="SM00840">
    <property type="entry name" value="DALR_2"/>
    <property type="match status" value="1"/>
</dbReference>
<feature type="binding site" evidence="13">
    <location>
        <position position="268"/>
    </location>
    <ligand>
        <name>ATP</name>
        <dbReference type="ChEBI" id="CHEBI:30616"/>
    </ligand>
</feature>
<dbReference type="GO" id="GO:0005829">
    <property type="term" value="C:cytosol"/>
    <property type="evidence" value="ECO:0007669"/>
    <property type="project" value="TreeGrafter"/>
</dbReference>
<dbReference type="GO" id="GO:0006423">
    <property type="term" value="P:cysteinyl-tRNA aminoacylation"/>
    <property type="evidence" value="ECO:0007669"/>
    <property type="project" value="UniProtKB-UniRule"/>
</dbReference>
<evidence type="ECO:0000313" key="15">
    <source>
        <dbReference type="EMBL" id="HIQ84157.1"/>
    </source>
</evidence>
<evidence type="ECO:0000259" key="14">
    <source>
        <dbReference type="SMART" id="SM00840"/>
    </source>
</evidence>
<dbReference type="SUPFAM" id="SSF47323">
    <property type="entry name" value="Anticodon-binding domain of a subclass of class I aminoacyl-tRNA synthetases"/>
    <property type="match status" value="1"/>
</dbReference>
<dbReference type="Proteomes" id="UP000824260">
    <property type="component" value="Unassembled WGS sequence"/>
</dbReference>
<dbReference type="EMBL" id="DVFZ01000129">
    <property type="protein sequence ID" value="HIQ84157.1"/>
    <property type="molecule type" value="Genomic_DNA"/>
</dbReference>
<dbReference type="PRINTS" id="PR00983">
    <property type="entry name" value="TRNASYNTHCYS"/>
</dbReference>
<dbReference type="PANTHER" id="PTHR10890:SF3">
    <property type="entry name" value="CYSTEINE--TRNA LIGASE, CYTOPLASMIC"/>
    <property type="match status" value="1"/>
</dbReference>